<reference evidence="2" key="1">
    <citation type="journal article" date="2013" name="Nature">
        <title>Pan genome of the phytoplankton Emiliania underpins its global distribution.</title>
        <authorList>
            <person name="Read B.A."/>
            <person name="Kegel J."/>
            <person name="Klute M.J."/>
            <person name="Kuo A."/>
            <person name="Lefebvre S.C."/>
            <person name="Maumus F."/>
            <person name="Mayer C."/>
            <person name="Miller J."/>
            <person name="Monier A."/>
            <person name="Salamov A."/>
            <person name="Young J."/>
            <person name="Aguilar M."/>
            <person name="Claverie J.M."/>
            <person name="Frickenhaus S."/>
            <person name="Gonzalez K."/>
            <person name="Herman E.K."/>
            <person name="Lin Y.C."/>
            <person name="Napier J."/>
            <person name="Ogata H."/>
            <person name="Sarno A.F."/>
            <person name="Shmutz J."/>
            <person name="Schroeder D."/>
            <person name="de Vargas C."/>
            <person name="Verret F."/>
            <person name="von Dassow P."/>
            <person name="Valentin K."/>
            <person name="Van de Peer Y."/>
            <person name="Wheeler G."/>
            <person name="Dacks J.B."/>
            <person name="Delwiche C.F."/>
            <person name="Dyhrman S.T."/>
            <person name="Glockner G."/>
            <person name="John U."/>
            <person name="Richards T."/>
            <person name="Worden A.Z."/>
            <person name="Zhang X."/>
            <person name="Grigoriev I.V."/>
            <person name="Allen A.E."/>
            <person name="Bidle K."/>
            <person name="Borodovsky M."/>
            <person name="Bowler C."/>
            <person name="Brownlee C."/>
            <person name="Cock J.M."/>
            <person name="Elias M."/>
            <person name="Gladyshev V.N."/>
            <person name="Groth M."/>
            <person name="Guda C."/>
            <person name="Hadaegh A."/>
            <person name="Iglesias-Rodriguez M.D."/>
            <person name="Jenkins J."/>
            <person name="Jones B.M."/>
            <person name="Lawson T."/>
            <person name="Leese F."/>
            <person name="Lindquist E."/>
            <person name="Lobanov A."/>
            <person name="Lomsadze A."/>
            <person name="Malik S.B."/>
            <person name="Marsh M.E."/>
            <person name="Mackinder L."/>
            <person name="Mock T."/>
            <person name="Mueller-Roeber B."/>
            <person name="Pagarete A."/>
            <person name="Parker M."/>
            <person name="Probert I."/>
            <person name="Quesneville H."/>
            <person name="Raines C."/>
            <person name="Rensing S.A."/>
            <person name="Riano-Pachon D.M."/>
            <person name="Richier S."/>
            <person name="Rokitta S."/>
            <person name="Shiraiwa Y."/>
            <person name="Soanes D.M."/>
            <person name="van der Giezen M."/>
            <person name="Wahlund T.M."/>
            <person name="Williams B."/>
            <person name="Wilson W."/>
            <person name="Wolfe G."/>
            <person name="Wurch L.L."/>
        </authorList>
    </citation>
    <scope>NUCLEOTIDE SEQUENCE</scope>
</reference>
<dbReference type="EnsemblProtists" id="EOD34715">
    <property type="protein sequence ID" value="EOD34715"/>
    <property type="gene ID" value="EMIHUDRAFT_252783"/>
</dbReference>
<reference evidence="1" key="2">
    <citation type="submission" date="2024-10" db="UniProtKB">
        <authorList>
            <consortium name="EnsemblProtists"/>
        </authorList>
    </citation>
    <scope>IDENTIFICATION</scope>
</reference>
<dbReference type="KEGG" id="ehx:EMIHUDRAFT_252783"/>
<keyword evidence="2" id="KW-1185">Reference proteome</keyword>
<dbReference type="RefSeq" id="XP_005787144.1">
    <property type="nucleotide sequence ID" value="XM_005787087.1"/>
</dbReference>
<evidence type="ECO:0000313" key="1">
    <source>
        <dbReference type="EnsemblProtists" id="EOD34715"/>
    </source>
</evidence>
<dbReference type="Proteomes" id="UP000013827">
    <property type="component" value="Unassembled WGS sequence"/>
</dbReference>
<accession>A0A0D3KG30</accession>
<proteinExistence type="predicted"/>
<dbReference type="AlphaFoldDB" id="A0A0D3KG30"/>
<dbReference type="PaxDb" id="2903-EOD34715"/>
<evidence type="ECO:0000313" key="2">
    <source>
        <dbReference type="Proteomes" id="UP000013827"/>
    </source>
</evidence>
<organism evidence="1 2">
    <name type="scientific">Emiliania huxleyi (strain CCMP1516)</name>
    <dbReference type="NCBI Taxonomy" id="280463"/>
    <lineage>
        <taxon>Eukaryota</taxon>
        <taxon>Haptista</taxon>
        <taxon>Haptophyta</taxon>
        <taxon>Prymnesiophyceae</taxon>
        <taxon>Isochrysidales</taxon>
        <taxon>Noelaerhabdaceae</taxon>
        <taxon>Emiliania</taxon>
    </lineage>
</organism>
<protein>
    <submittedName>
        <fullName evidence="1">Uncharacterized protein</fullName>
    </submittedName>
</protein>
<sequence>MRRTKACLPDGPPDGAYYVPGPFCYDPAGCWESSPVAPPTLLEDREPITSAADADCSSFSPSAEGNDVFFHPRTNFDWCNFSGPVPMLETTFFGGSDNCSTTGERYSMVANGTCVNHGDGSSGIYYCASALQFGIRRRLQVGKKGGKAATSFTDIKHGI</sequence>
<dbReference type="HOGENOM" id="CLU_1664002_0_0_1"/>
<dbReference type="GeneID" id="17279987"/>
<name>A0A0D3KG30_EMIH1</name>